<dbReference type="OrthoDB" id="67850at2759"/>
<keyword evidence="14" id="KW-1185">Reference proteome</keyword>
<evidence type="ECO:0000256" key="8">
    <source>
        <dbReference type="ARBA" id="ARBA00022989"/>
    </source>
</evidence>
<gene>
    <name evidence="13" type="ORF">ASIM_LOCUS20811</name>
</gene>
<dbReference type="PANTHER" id="PTHR13269:SF6">
    <property type="entry name" value="NUCLEOPORIN NDC1"/>
    <property type="match status" value="1"/>
</dbReference>
<dbReference type="GO" id="GO:0030674">
    <property type="term" value="F:protein-macromolecule adaptor activity"/>
    <property type="evidence" value="ECO:0007669"/>
    <property type="project" value="TreeGrafter"/>
</dbReference>
<keyword evidence="12" id="KW-0539">Nucleus</keyword>
<dbReference type="EMBL" id="UYRR01040779">
    <property type="protein sequence ID" value="VDK79831.1"/>
    <property type="molecule type" value="Genomic_DNA"/>
</dbReference>
<evidence type="ECO:0000256" key="1">
    <source>
        <dbReference type="ARBA" id="ARBA00004232"/>
    </source>
</evidence>
<evidence type="ECO:0000256" key="6">
    <source>
        <dbReference type="ARBA" id="ARBA00022816"/>
    </source>
</evidence>
<protein>
    <submittedName>
        <fullName evidence="15">Nucleoporin ndc-1 (inferred by orthology to a C. elegans protein)</fullName>
    </submittedName>
</protein>
<sequence>MVLFSLSQPGGHPRNWNSVRTICMDVLDKIRVRIDEENARIRKETFASLNRLSNNGYLMGGMPGSNGGGPTMLLPNQLRKGLCMLVWHSYEEDRFGVVQKDLGTVISLMLKLVVSLDKYIHNLKPSRESDQPKEQSASNNSVYYTLETTVCSALSRI</sequence>
<evidence type="ECO:0000256" key="2">
    <source>
        <dbReference type="ARBA" id="ARBA00004567"/>
    </source>
</evidence>
<keyword evidence="6" id="KW-0509">mRNA transport</keyword>
<proteinExistence type="inferred from homology"/>
<evidence type="ECO:0000256" key="4">
    <source>
        <dbReference type="ARBA" id="ARBA00022448"/>
    </source>
</evidence>
<keyword evidence="8" id="KW-1133">Transmembrane helix</keyword>
<keyword evidence="9" id="KW-0811">Translocation</keyword>
<dbReference type="InterPro" id="IPR019049">
    <property type="entry name" value="Nucleoporin_prot_Ndc1/Nup"/>
</dbReference>
<comment type="similarity">
    <text evidence="3">Belongs to the NDC1 family.</text>
</comment>
<dbReference type="GO" id="GO:0031965">
    <property type="term" value="C:nuclear membrane"/>
    <property type="evidence" value="ECO:0007669"/>
    <property type="project" value="UniProtKB-SubCell"/>
</dbReference>
<evidence type="ECO:0000256" key="5">
    <source>
        <dbReference type="ARBA" id="ARBA00022692"/>
    </source>
</evidence>
<dbReference type="GO" id="GO:0051028">
    <property type="term" value="P:mRNA transport"/>
    <property type="evidence" value="ECO:0007669"/>
    <property type="project" value="UniProtKB-KW"/>
</dbReference>
<dbReference type="Pfam" id="PF09531">
    <property type="entry name" value="Ndc1_Nup"/>
    <property type="match status" value="1"/>
</dbReference>
<dbReference type="GO" id="GO:0015031">
    <property type="term" value="P:protein transport"/>
    <property type="evidence" value="ECO:0007669"/>
    <property type="project" value="UniProtKB-KW"/>
</dbReference>
<organism evidence="15">
    <name type="scientific">Anisakis simplex</name>
    <name type="common">Herring worm</name>
    <dbReference type="NCBI Taxonomy" id="6269"/>
    <lineage>
        <taxon>Eukaryota</taxon>
        <taxon>Metazoa</taxon>
        <taxon>Ecdysozoa</taxon>
        <taxon>Nematoda</taxon>
        <taxon>Chromadorea</taxon>
        <taxon>Rhabditida</taxon>
        <taxon>Spirurina</taxon>
        <taxon>Ascaridomorpha</taxon>
        <taxon>Ascaridoidea</taxon>
        <taxon>Anisakidae</taxon>
        <taxon>Anisakis</taxon>
        <taxon>Anisakis simplex complex</taxon>
    </lineage>
</organism>
<accession>A0A0M3KKB3</accession>
<evidence type="ECO:0000256" key="11">
    <source>
        <dbReference type="ARBA" id="ARBA00023136"/>
    </source>
</evidence>
<evidence type="ECO:0000256" key="10">
    <source>
        <dbReference type="ARBA" id="ARBA00023132"/>
    </source>
</evidence>
<reference evidence="15" key="1">
    <citation type="submission" date="2017-02" db="UniProtKB">
        <authorList>
            <consortium name="WormBaseParasite"/>
        </authorList>
    </citation>
    <scope>IDENTIFICATION</scope>
</reference>
<name>A0A0M3KKB3_ANISI</name>
<evidence type="ECO:0000256" key="3">
    <source>
        <dbReference type="ARBA" id="ARBA00005760"/>
    </source>
</evidence>
<evidence type="ECO:0000313" key="15">
    <source>
        <dbReference type="WBParaSite" id="ASIM_0002144201-mRNA-1"/>
    </source>
</evidence>
<evidence type="ECO:0000313" key="13">
    <source>
        <dbReference type="EMBL" id="VDK79831.1"/>
    </source>
</evidence>
<dbReference type="GO" id="GO:0006999">
    <property type="term" value="P:nuclear pore organization"/>
    <property type="evidence" value="ECO:0007669"/>
    <property type="project" value="TreeGrafter"/>
</dbReference>
<dbReference type="GO" id="GO:0070762">
    <property type="term" value="C:nuclear pore transmembrane ring"/>
    <property type="evidence" value="ECO:0007669"/>
    <property type="project" value="TreeGrafter"/>
</dbReference>
<evidence type="ECO:0000256" key="7">
    <source>
        <dbReference type="ARBA" id="ARBA00022927"/>
    </source>
</evidence>
<reference evidence="13 14" key="2">
    <citation type="submission" date="2018-11" db="EMBL/GenBank/DDBJ databases">
        <authorList>
            <consortium name="Pathogen Informatics"/>
        </authorList>
    </citation>
    <scope>NUCLEOTIDE SEQUENCE [LARGE SCALE GENOMIC DNA]</scope>
</reference>
<dbReference type="AlphaFoldDB" id="A0A0M3KKB3"/>
<evidence type="ECO:0000256" key="9">
    <source>
        <dbReference type="ARBA" id="ARBA00023010"/>
    </source>
</evidence>
<evidence type="ECO:0000256" key="12">
    <source>
        <dbReference type="ARBA" id="ARBA00023242"/>
    </source>
</evidence>
<dbReference type="PANTHER" id="PTHR13269">
    <property type="entry name" value="NUCLEOPORIN NDC1"/>
    <property type="match status" value="1"/>
</dbReference>
<comment type="subcellular location">
    <subcellularLocation>
        <location evidence="1">Nucleus membrane</location>
        <topology evidence="1">Multi-pass membrane protein</topology>
    </subcellularLocation>
    <subcellularLocation>
        <location evidence="2">Nucleus</location>
        <location evidence="2">Nuclear pore complex</location>
    </subcellularLocation>
</comment>
<keyword evidence="11" id="KW-0472">Membrane</keyword>
<dbReference type="Proteomes" id="UP000267096">
    <property type="component" value="Unassembled WGS sequence"/>
</dbReference>
<keyword evidence="7" id="KW-0653">Protein transport</keyword>
<keyword evidence="4" id="KW-0813">Transport</keyword>
<keyword evidence="10" id="KW-0906">Nuclear pore complex</keyword>
<dbReference type="WBParaSite" id="ASIM_0002144201-mRNA-1">
    <property type="protein sequence ID" value="ASIM_0002144201-mRNA-1"/>
    <property type="gene ID" value="ASIM_0002144201"/>
</dbReference>
<evidence type="ECO:0000313" key="14">
    <source>
        <dbReference type="Proteomes" id="UP000267096"/>
    </source>
</evidence>
<keyword evidence="5" id="KW-0812">Transmembrane</keyword>